<feature type="transmembrane region" description="Helical" evidence="4">
    <location>
        <begin position="134"/>
        <end position="167"/>
    </location>
</feature>
<dbReference type="PROSITE" id="PS50109">
    <property type="entry name" value="HIS_KIN"/>
    <property type="match status" value="1"/>
</dbReference>
<dbReference type="PRINTS" id="PR00344">
    <property type="entry name" value="BCTRLSENSOR"/>
</dbReference>
<dbReference type="SMART" id="SM00387">
    <property type="entry name" value="HATPase_c"/>
    <property type="match status" value="1"/>
</dbReference>
<feature type="transmembrane region" description="Helical" evidence="4">
    <location>
        <begin position="74"/>
        <end position="91"/>
    </location>
</feature>
<dbReference type="InterPro" id="IPR036097">
    <property type="entry name" value="HisK_dim/P_sf"/>
</dbReference>
<dbReference type="Proteomes" id="UP001139308">
    <property type="component" value="Unassembled WGS sequence"/>
</dbReference>
<gene>
    <name evidence="6" type="ORF">L5014_04705</name>
</gene>
<dbReference type="Gene3D" id="3.30.565.10">
    <property type="entry name" value="Histidine kinase-like ATPase, C-terminal domain"/>
    <property type="match status" value="1"/>
</dbReference>
<feature type="domain" description="Histidine kinase" evidence="5">
    <location>
        <begin position="216"/>
        <end position="456"/>
    </location>
</feature>
<dbReference type="AlphaFoldDB" id="A0A9X1UGK2"/>
<dbReference type="RefSeq" id="WP_238462404.1">
    <property type="nucleotide sequence ID" value="NZ_JAKLJA010000002.1"/>
</dbReference>
<dbReference type="InterPro" id="IPR005467">
    <property type="entry name" value="His_kinase_dom"/>
</dbReference>
<dbReference type="Gene3D" id="1.10.287.130">
    <property type="match status" value="1"/>
</dbReference>
<dbReference type="InterPro" id="IPR036890">
    <property type="entry name" value="HATPase_C_sf"/>
</dbReference>
<accession>A0A9X1UGK2</accession>
<keyword evidence="6" id="KW-0418">Kinase</keyword>
<evidence type="ECO:0000313" key="7">
    <source>
        <dbReference type="Proteomes" id="UP001139308"/>
    </source>
</evidence>
<dbReference type="PANTHER" id="PTHR43547:SF2">
    <property type="entry name" value="HYBRID SIGNAL TRANSDUCTION HISTIDINE KINASE C"/>
    <property type="match status" value="1"/>
</dbReference>
<dbReference type="CDD" id="cd00082">
    <property type="entry name" value="HisKA"/>
    <property type="match status" value="1"/>
</dbReference>
<feature type="transmembrane region" description="Helical" evidence="4">
    <location>
        <begin position="103"/>
        <end position="122"/>
    </location>
</feature>
<dbReference type="GO" id="GO:0000155">
    <property type="term" value="F:phosphorelay sensor kinase activity"/>
    <property type="evidence" value="ECO:0007669"/>
    <property type="project" value="InterPro"/>
</dbReference>
<reference evidence="6" key="1">
    <citation type="submission" date="2022-01" db="EMBL/GenBank/DDBJ databases">
        <title>Genome sequence and assembly of Parabukholderia sp. RG36.</title>
        <authorList>
            <person name="Chhetri G."/>
        </authorList>
    </citation>
    <scope>NUCLEOTIDE SEQUENCE</scope>
    <source>
        <strain evidence="6">RG36</strain>
    </source>
</reference>
<keyword evidence="4" id="KW-1133">Transmembrane helix</keyword>
<dbReference type="CDD" id="cd00075">
    <property type="entry name" value="HATPase"/>
    <property type="match status" value="1"/>
</dbReference>
<dbReference type="SUPFAM" id="SSF55874">
    <property type="entry name" value="ATPase domain of HSP90 chaperone/DNA topoisomerase II/histidine kinase"/>
    <property type="match status" value="1"/>
</dbReference>
<dbReference type="InterPro" id="IPR003594">
    <property type="entry name" value="HATPase_dom"/>
</dbReference>
<evidence type="ECO:0000256" key="3">
    <source>
        <dbReference type="ARBA" id="ARBA00022553"/>
    </source>
</evidence>
<organism evidence="6 7">
    <name type="scientific">Paraburkholderia tagetis</name>
    <dbReference type="NCBI Taxonomy" id="2913261"/>
    <lineage>
        <taxon>Bacteria</taxon>
        <taxon>Pseudomonadati</taxon>
        <taxon>Pseudomonadota</taxon>
        <taxon>Betaproteobacteria</taxon>
        <taxon>Burkholderiales</taxon>
        <taxon>Burkholderiaceae</taxon>
        <taxon>Paraburkholderia</taxon>
    </lineage>
</organism>
<keyword evidence="4" id="KW-0812">Transmembrane</keyword>
<evidence type="ECO:0000313" key="6">
    <source>
        <dbReference type="EMBL" id="MCG5072667.1"/>
    </source>
</evidence>
<dbReference type="PANTHER" id="PTHR43547">
    <property type="entry name" value="TWO-COMPONENT HISTIDINE KINASE"/>
    <property type="match status" value="1"/>
</dbReference>
<name>A0A9X1UGK2_9BURK</name>
<dbReference type="InterPro" id="IPR004358">
    <property type="entry name" value="Sig_transdc_His_kin-like_C"/>
</dbReference>
<keyword evidence="7" id="KW-1185">Reference proteome</keyword>
<keyword evidence="3" id="KW-0597">Phosphoprotein</keyword>
<evidence type="ECO:0000256" key="4">
    <source>
        <dbReference type="SAM" id="Phobius"/>
    </source>
</evidence>
<proteinExistence type="predicted"/>
<dbReference type="InterPro" id="IPR003661">
    <property type="entry name" value="HisK_dim/P_dom"/>
</dbReference>
<evidence type="ECO:0000256" key="1">
    <source>
        <dbReference type="ARBA" id="ARBA00000085"/>
    </source>
</evidence>
<dbReference type="EC" id="2.7.13.3" evidence="2"/>
<dbReference type="SUPFAM" id="SSF47384">
    <property type="entry name" value="Homodimeric domain of signal transducing histidine kinase"/>
    <property type="match status" value="1"/>
</dbReference>
<keyword evidence="6" id="KW-0808">Transferase</keyword>
<protein>
    <recommendedName>
        <fullName evidence="2">histidine kinase</fullName>
        <ecNumber evidence="2">2.7.13.3</ecNumber>
    </recommendedName>
</protein>
<evidence type="ECO:0000259" key="5">
    <source>
        <dbReference type="PROSITE" id="PS50109"/>
    </source>
</evidence>
<dbReference type="EMBL" id="JAKLJA010000002">
    <property type="protein sequence ID" value="MCG5072667.1"/>
    <property type="molecule type" value="Genomic_DNA"/>
</dbReference>
<sequence>MSDSTLMNVSRITMRARRSWAALKPRMVRAFAPAMRNLQYVKRRMRPLAVVASLGFPLYYYVWKDLFPQPYENLALRLIGAALFVPILFFERWPAAVKKLLPWYWYIATLYALPFFFTFMLLKNNGNEVWVESALIAAFVMVLLLDWLMLVLQFLVGIGLALIAYVLTTNPIVLDSIYLTHLAIFSFAVAIGAVANYDQDRIQIEQERAMLATAGSVAHELRTPLVAIRVGAAGLMRYLPALLDTYALAQRNRLPVPKIRVAHLHSMQGVVSRIEQEALHSNAIIDMLLATARFSGTNMQNATVCSIAHCVETALARYPFREGDRARVHCNLRPDFEFAGSEMLTVHVLFNLLKNAFRHMGSIDGAHISIRLEAANSGNRTHRLIFSDTGTGISSEVLPHIFTRFYTSTTTTDDVSLGAGIGLAFCRDVMQAMGGAIACSSVKGKYTEFVLTFPAP</sequence>
<comment type="catalytic activity">
    <reaction evidence="1">
        <text>ATP + protein L-histidine = ADP + protein N-phospho-L-histidine.</text>
        <dbReference type="EC" id="2.7.13.3"/>
    </reaction>
</comment>
<comment type="caution">
    <text evidence="6">The sequence shown here is derived from an EMBL/GenBank/DDBJ whole genome shotgun (WGS) entry which is preliminary data.</text>
</comment>
<dbReference type="Pfam" id="PF02518">
    <property type="entry name" value="HATPase_c"/>
    <property type="match status" value="1"/>
</dbReference>
<keyword evidence="4" id="KW-0472">Membrane</keyword>
<evidence type="ECO:0000256" key="2">
    <source>
        <dbReference type="ARBA" id="ARBA00012438"/>
    </source>
</evidence>
<feature type="transmembrane region" description="Helical" evidence="4">
    <location>
        <begin position="179"/>
        <end position="197"/>
    </location>
</feature>